<keyword evidence="3" id="KW-0813">Transport</keyword>
<dbReference type="Gene3D" id="1.20.1250.20">
    <property type="entry name" value="MFS general substrate transporter like domains"/>
    <property type="match status" value="2"/>
</dbReference>
<dbReference type="PANTHER" id="PTHR43528:SF7">
    <property type="entry name" value="MFS TRANSPORTER"/>
    <property type="match status" value="1"/>
</dbReference>
<accession>A0ABN1NYM8</accession>
<dbReference type="InterPro" id="IPR051084">
    <property type="entry name" value="H+-coupled_symporters"/>
</dbReference>
<evidence type="ECO:0000256" key="5">
    <source>
        <dbReference type="ARBA" id="ARBA00022692"/>
    </source>
</evidence>
<feature type="transmembrane region" description="Helical" evidence="9">
    <location>
        <begin position="28"/>
        <end position="48"/>
    </location>
</feature>
<evidence type="ECO:0000313" key="11">
    <source>
        <dbReference type="EMBL" id="GAA0918914.1"/>
    </source>
</evidence>
<feature type="domain" description="Major facilitator superfamily (MFS) profile" evidence="10">
    <location>
        <begin position="16"/>
        <end position="433"/>
    </location>
</feature>
<keyword evidence="12" id="KW-1185">Reference proteome</keyword>
<feature type="transmembrane region" description="Helical" evidence="9">
    <location>
        <begin position="164"/>
        <end position="185"/>
    </location>
</feature>
<evidence type="ECO:0000256" key="3">
    <source>
        <dbReference type="ARBA" id="ARBA00022448"/>
    </source>
</evidence>
<dbReference type="InterPro" id="IPR020846">
    <property type="entry name" value="MFS_dom"/>
</dbReference>
<dbReference type="PANTHER" id="PTHR43528">
    <property type="entry name" value="ALPHA-KETOGLUTARATE PERMEASE"/>
    <property type="match status" value="1"/>
</dbReference>
<feature type="transmembrane region" description="Helical" evidence="9">
    <location>
        <begin position="406"/>
        <end position="428"/>
    </location>
</feature>
<dbReference type="RefSeq" id="WP_343937541.1">
    <property type="nucleotide sequence ID" value="NZ_BAAAHP010000003.1"/>
</dbReference>
<evidence type="ECO:0000256" key="7">
    <source>
        <dbReference type="ARBA" id="ARBA00022989"/>
    </source>
</evidence>
<sequence>MTQSSSAEAERTARRNIRLGSLGAALEYYDFVAYLYVATLIGQAFFPADMSPTLRLVQTFAIYSTGLLIRPIAGILIARVADRVGRKRMFVLTVVVMSVATLCIGLLPTYDQVGPLAPALLLLLRVAQGCAVGGEIPAAAVFVTEHARPDAVARAGAFQQMTAYSGFLFGATAAYAAGLVATHLTPDLPSLAWRLPFLVGGVLGGVAIYLRRRIDETPAFVRDTAGAGERPAAPVREVLGTHPRAVGYAVLVATALTLVNITYFNFWPTYLQTVLGYSASTSLLASLISIAGAMAFMPAWGYVADRYGWSRMLRWAGLATAATTVLLLVVLPVLPPGSGLAVWIHLPAALSAGGIAAAAPGMISVIFPTEVRQTGFSMPYNIVVAVLGGFLNLILVWLVASVGLGAPMYVVLVACGLTIVASVAVLHVRTYLGTGARPARAADADRTGLEGVVS</sequence>
<proteinExistence type="inferred from homology"/>
<evidence type="ECO:0000256" key="4">
    <source>
        <dbReference type="ARBA" id="ARBA00022475"/>
    </source>
</evidence>
<comment type="similarity">
    <text evidence="2">Belongs to the major facilitator superfamily. Metabolite:H+ Symporter (MHS) family (TC 2.A.1.6) family.</text>
</comment>
<dbReference type="InterPro" id="IPR011701">
    <property type="entry name" value="MFS"/>
</dbReference>
<feature type="transmembrane region" description="Helical" evidence="9">
    <location>
        <begin position="245"/>
        <end position="263"/>
    </location>
</feature>
<dbReference type="InterPro" id="IPR005829">
    <property type="entry name" value="Sugar_transporter_CS"/>
</dbReference>
<keyword evidence="5 9" id="KW-0812">Transmembrane</keyword>
<keyword evidence="7 9" id="KW-1133">Transmembrane helix</keyword>
<protein>
    <submittedName>
        <fullName evidence="11">MFS transporter</fullName>
    </submittedName>
</protein>
<name>A0ABN1NYM8_9PSEU</name>
<dbReference type="PROSITE" id="PS50850">
    <property type="entry name" value="MFS"/>
    <property type="match status" value="1"/>
</dbReference>
<gene>
    <name evidence="11" type="ORF">GCM10009559_00630</name>
</gene>
<comment type="caution">
    <text evidence="11">The sequence shown here is derived from an EMBL/GenBank/DDBJ whole genome shotgun (WGS) entry which is preliminary data.</text>
</comment>
<feature type="transmembrane region" description="Helical" evidence="9">
    <location>
        <begin position="283"/>
        <end position="303"/>
    </location>
</feature>
<dbReference type="Pfam" id="PF07690">
    <property type="entry name" value="MFS_1"/>
    <property type="match status" value="1"/>
</dbReference>
<comment type="subcellular location">
    <subcellularLocation>
        <location evidence="1">Cell membrane</location>
        <topology evidence="1">Multi-pass membrane protein</topology>
    </subcellularLocation>
</comment>
<evidence type="ECO:0000256" key="2">
    <source>
        <dbReference type="ARBA" id="ARBA00008240"/>
    </source>
</evidence>
<feature type="transmembrane region" description="Helical" evidence="9">
    <location>
        <begin position="379"/>
        <end position="400"/>
    </location>
</feature>
<dbReference type="Proteomes" id="UP001499967">
    <property type="component" value="Unassembled WGS sequence"/>
</dbReference>
<feature type="transmembrane region" description="Helical" evidence="9">
    <location>
        <begin position="191"/>
        <end position="210"/>
    </location>
</feature>
<dbReference type="EMBL" id="BAAAHP010000003">
    <property type="protein sequence ID" value="GAA0918914.1"/>
    <property type="molecule type" value="Genomic_DNA"/>
</dbReference>
<feature type="transmembrane region" description="Helical" evidence="9">
    <location>
        <begin position="60"/>
        <end position="78"/>
    </location>
</feature>
<evidence type="ECO:0000256" key="8">
    <source>
        <dbReference type="ARBA" id="ARBA00023136"/>
    </source>
</evidence>
<evidence type="ECO:0000313" key="12">
    <source>
        <dbReference type="Proteomes" id="UP001499967"/>
    </source>
</evidence>
<dbReference type="PROSITE" id="PS00216">
    <property type="entry name" value="SUGAR_TRANSPORT_1"/>
    <property type="match status" value="1"/>
</dbReference>
<feature type="transmembrane region" description="Helical" evidence="9">
    <location>
        <begin position="340"/>
        <end position="367"/>
    </location>
</feature>
<keyword evidence="4" id="KW-1003">Cell membrane</keyword>
<keyword evidence="8 9" id="KW-0472">Membrane</keyword>
<reference evidence="11 12" key="1">
    <citation type="journal article" date="2019" name="Int. J. Syst. Evol. Microbiol.">
        <title>The Global Catalogue of Microorganisms (GCM) 10K type strain sequencing project: providing services to taxonomists for standard genome sequencing and annotation.</title>
        <authorList>
            <consortium name="The Broad Institute Genomics Platform"/>
            <consortium name="The Broad Institute Genome Sequencing Center for Infectious Disease"/>
            <person name="Wu L."/>
            <person name="Ma J."/>
        </authorList>
    </citation>
    <scope>NUCLEOTIDE SEQUENCE [LARGE SCALE GENOMIC DNA]</scope>
    <source>
        <strain evidence="11 12">JCM 11117</strain>
    </source>
</reference>
<evidence type="ECO:0000256" key="1">
    <source>
        <dbReference type="ARBA" id="ARBA00004651"/>
    </source>
</evidence>
<feature type="transmembrane region" description="Helical" evidence="9">
    <location>
        <begin position="315"/>
        <end position="334"/>
    </location>
</feature>
<feature type="transmembrane region" description="Helical" evidence="9">
    <location>
        <begin position="122"/>
        <end position="143"/>
    </location>
</feature>
<feature type="transmembrane region" description="Helical" evidence="9">
    <location>
        <begin position="90"/>
        <end position="110"/>
    </location>
</feature>
<dbReference type="SUPFAM" id="SSF103473">
    <property type="entry name" value="MFS general substrate transporter"/>
    <property type="match status" value="1"/>
</dbReference>
<organism evidence="11 12">
    <name type="scientific">Pseudonocardia zijingensis</name>
    <dbReference type="NCBI Taxonomy" id="153376"/>
    <lineage>
        <taxon>Bacteria</taxon>
        <taxon>Bacillati</taxon>
        <taxon>Actinomycetota</taxon>
        <taxon>Actinomycetes</taxon>
        <taxon>Pseudonocardiales</taxon>
        <taxon>Pseudonocardiaceae</taxon>
        <taxon>Pseudonocardia</taxon>
    </lineage>
</organism>
<evidence type="ECO:0000259" key="10">
    <source>
        <dbReference type="PROSITE" id="PS50850"/>
    </source>
</evidence>
<dbReference type="InterPro" id="IPR036259">
    <property type="entry name" value="MFS_trans_sf"/>
</dbReference>
<keyword evidence="6" id="KW-0769">Symport</keyword>
<evidence type="ECO:0000256" key="9">
    <source>
        <dbReference type="SAM" id="Phobius"/>
    </source>
</evidence>
<evidence type="ECO:0000256" key="6">
    <source>
        <dbReference type="ARBA" id="ARBA00022847"/>
    </source>
</evidence>